<gene>
    <name evidence="2" type="ORF">PXEA_LOCUS31442</name>
</gene>
<feature type="compositionally biased region" description="Acidic residues" evidence="1">
    <location>
        <begin position="53"/>
        <end position="73"/>
    </location>
</feature>
<evidence type="ECO:0000256" key="1">
    <source>
        <dbReference type="SAM" id="MobiDB-lite"/>
    </source>
</evidence>
<feature type="region of interest" description="Disordered" evidence="1">
    <location>
        <begin position="40"/>
        <end position="76"/>
    </location>
</feature>
<dbReference type="AlphaFoldDB" id="A0A448XJ87"/>
<reference evidence="2" key="1">
    <citation type="submission" date="2018-11" db="EMBL/GenBank/DDBJ databases">
        <authorList>
            <consortium name="Pathogen Informatics"/>
        </authorList>
    </citation>
    <scope>NUCLEOTIDE SEQUENCE</scope>
</reference>
<evidence type="ECO:0000313" key="3">
    <source>
        <dbReference type="Proteomes" id="UP000784294"/>
    </source>
</evidence>
<comment type="caution">
    <text evidence="2">The sequence shown here is derived from an EMBL/GenBank/DDBJ whole genome shotgun (WGS) entry which is preliminary data.</text>
</comment>
<organism evidence="2 3">
    <name type="scientific">Protopolystoma xenopodis</name>
    <dbReference type="NCBI Taxonomy" id="117903"/>
    <lineage>
        <taxon>Eukaryota</taxon>
        <taxon>Metazoa</taxon>
        <taxon>Spiralia</taxon>
        <taxon>Lophotrochozoa</taxon>
        <taxon>Platyhelminthes</taxon>
        <taxon>Monogenea</taxon>
        <taxon>Polyopisthocotylea</taxon>
        <taxon>Polystomatidea</taxon>
        <taxon>Polystomatidae</taxon>
        <taxon>Protopolystoma</taxon>
    </lineage>
</organism>
<keyword evidence="3" id="KW-1185">Reference proteome</keyword>
<accession>A0A448XJ87</accession>
<protein>
    <submittedName>
        <fullName evidence="2">Uncharacterized protein</fullName>
    </submittedName>
</protein>
<name>A0A448XJ87_9PLAT</name>
<evidence type="ECO:0000313" key="2">
    <source>
        <dbReference type="EMBL" id="VEL38002.1"/>
    </source>
</evidence>
<sequence>MMKPATSCLTSFAIHHLLGLNDKDDAQVDVIDVIDVIDVPGRGQGEGEREGQYVEEEEEEEDNEEEKENESAEAEAVPTTIAVRPFRLGVEQTVFGAAFSPHPPSLPSVPSAVGRLDQAPSNATAQLPAPSLLGTGQQTLLFGKSQPRTSLSLATLYLHRMHTVHFEHNLHHLHTAAQRSWTHNSRRRRRDLPEHRCFHNFHQLHDIHDVIQFTSPTKFVLFPRALLPSSMCM</sequence>
<proteinExistence type="predicted"/>
<dbReference type="Proteomes" id="UP000784294">
    <property type="component" value="Unassembled WGS sequence"/>
</dbReference>
<dbReference type="EMBL" id="CAAALY010256580">
    <property type="protein sequence ID" value="VEL38002.1"/>
    <property type="molecule type" value="Genomic_DNA"/>
</dbReference>